<name>E0SA52_ENCIT</name>
<feature type="signal peptide" evidence="2">
    <location>
        <begin position="1"/>
        <end position="21"/>
    </location>
</feature>
<evidence type="ECO:0000313" key="3">
    <source>
        <dbReference type="EMBL" id="ADM12674.1"/>
    </source>
</evidence>
<evidence type="ECO:0000256" key="1">
    <source>
        <dbReference type="SAM" id="MobiDB-lite"/>
    </source>
</evidence>
<organism evidence="3 4">
    <name type="scientific">Encephalitozoon intestinalis (strain ATCC 50506)</name>
    <name type="common">Microsporidian parasite</name>
    <name type="synonym">Septata intestinalis</name>
    <dbReference type="NCBI Taxonomy" id="876142"/>
    <lineage>
        <taxon>Eukaryota</taxon>
        <taxon>Fungi</taxon>
        <taxon>Fungi incertae sedis</taxon>
        <taxon>Microsporidia</taxon>
        <taxon>Unikaryonidae</taxon>
        <taxon>Encephalitozoon</taxon>
    </lineage>
</organism>
<dbReference type="HOGENOM" id="CLU_2250138_0_0_1"/>
<dbReference type="KEGG" id="ein:Eint_111750"/>
<dbReference type="GeneID" id="9699743"/>
<feature type="chain" id="PRO_5003140106" evidence="2">
    <location>
        <begin position="22"/>
        <end position="104"/>
    </location>
</feature>
<dbReference type="RefSeq" id="XP_003074034.1">
    <property type="nucleotide sequence ID" value="XM_003073988.1"/>
</dbReference>
<keyword evidence="2" id="KW-0732">Signal</keyword>
<dbReference type="OrthoDB" id="2191601at2759"/>
<dbReference type="Proteomes" id="UP000002313">
    <property type="component" value="Chromosome XI"/>
</dbReference>
<dbReference type="EMBL" id="CP001952">
    <property type="protein sequence ID" value="ADM12674.1"/>
    <property type="molecule type" value="Genomic_DNA"/>
</dbReference>
<reference evidence="3 4" key="1">
    <citation type="journal article" date="2010" name="Nat. Commun.">
        <title>The complete sequence of the smallest known nuclear genome from the microsporidian Encephalitozoon intestinalis.</title>
        <authorList>
            <person name="Corradi N."/>
            <person name="Pombert J.-F."/>
            <person name="Farinelli L."/>
            <person name="Didier E.S."/>
            <person name="Keeling P.J."/>
        </authorList>
    </citation>
    <scope>NUCLEOTIDE SEQUENCE [LARGE SCALE GENOMIC DNA]</scope>
    <source>
        <strain evidence="3 4">ATCC 50506</strain>
    </source>
</reference>
<accession>E0SA52</accession>
<evidence type="ECO:0000256" key="2">
    <source>
        <dbReference type="SAM" id="SignalP"/>
    </source>
</evidence>
<keyword evidence="4" id="KW-1185">Reference proteome</keyword>
<feature type="compositionally biased region" description="Polar residues" evidence="1">
    <location>
        <begin position="48"/>
        <end position="70"/>
    </location>
</feature>
<dbReference type="VEuPathDB" id="MicrosporidiaDB:Eint_111750"/>
<dbReference type="AlphaFoldDB" id="E0SA52"/>
<reference evidence="3 4" key="2">
    <citation type="journal article" date="2012" name="Proc. Natl. Acad. Sci. U.S.A.">
        <title>Gain and loss of multiple functionally related, horizontally transferred genes in the reduced genomes of two microsporidian parasites.</title>
        <authorList>
            <person name="Pombert J.-F."/>
            <person name="Selman M."/>
            <person name="Burki F."/>
            <person name="Bardell F.T."/>
            <person name="Farinelli L."/>
            <person name="Solter L.F."/>
            <person name="Whitman D.W."/>
            <person name="Weiss L.M."/>
            <person name="Corradi N."/>
            <person name="Keeling P.J."/>
        </authorList>
    </citation>
    <scope>NUCLEOTIDE SEQUENCE [LARGE SCALE GENOMIC DNA]</scope>
    <source>
        <strain evidence="3 4">ATCC 50506</strain>
    </source>
</reference>
<protein>
    <submittedName>
        <fullName evidence="3">Uncharacterized protein</fullName>
    </submittedName>
</protein>
<feature type="region of interest" description="Disordered" evidence="1">
    <location>
        <begin position="29"/>
        <end position="70"/>
    </location>
</feature>
<gene>
    <name evidence="3" type="ORF">Eint_111750</name>
</gene>
<sequence length="104" mass="11042">MLKFIISLLTLIVSTMTLVVSLMNNQNKTIDIPHTKGTGGSEMAMPSESGSDDNNTGEVLDQQGSSLVSRSGLSPFKISANHFLRGRHSGLASKGPISGLKNRN</sequence>
<evidence type="ECO:0000313" key="4">
    <source>
        <dbReference type="Proteomes" id="UP000002313"/>
    </source>
</evidence>
<proteinExistence type="predicted"/>